<keyword evidence="1" id="KW-0732">Signal</keyword>
<evidence type="ECO:0000313" key="2">
    <source>
        <dbReference type="EMBL" id="KAJ7696930.1"/>
    </source>
</evidence>
<gene>
    <name evidence="2" type="ORF">B0H17DRAFT_928662</name>
</gene>
<comment type="caution">
    <text evidence="2">The sequence shown here is derived from an EMBL/GenBank/DDBJ whole genome shotgun (WGS) entry which is preliminary data.</text>
</comment>
<sequence>MCYTLLSACLAAALVHLAASAALVPRVTPDPQECVEFQKYIGIGGTTGFFSPACADVTNACLKANGTSIWSLPACVAAATCQGQTASVITLNQCQNHNVLASASIPDMAASIYGNMVGTCAPSGCPITQQNYIDFVYGQMSAAGVTAFPTSVDYVVDNWWNPIVQWAATGGSIPYANFDDWLHFSS</sequence>
<feature type="chain" id="PRO_5042104903" evidence="1">
    <location>
        <begin position="21"/>
        <end position="186"/>
    </location>
</feature>
<evidence type="ECO:0000313" key="3">
    <source>
        <dbReference type="Proteomes" id="UP001221757"/>
    </source>
</evidence>
<evidence type="ECO:0000256" key="1">
    <source>
        <dbReference type="SAM" id="SignalP"/>
    </source>
</evidence>
<reference evidence="2" key="1">
    <citation type="submission" date="2023-03" db="EMBL/GenBank/DDBJ databases">
        <title>Massive genome expansion in bonnet fungi (Mycena s.s.) driven by repeated elements and novel gene families across ecological guilds.</title>
        <authorList>
            <consortium name="Lawrence Berkeley National Laboratory"/>
            <person name="Harder C.B."/>
            <person name="Miyauchi S."/>
            <person name="Viragh M."/>
            <person name="Kuo A."/>
            <person name="Thoen E."/>
            <person name="Andreopoulos B."/>
            <person name="Lu D."/>
            <person name="Skrede I."/>
            <person name="Drula E."/>
            <person name="Henrissat B."/>
            <person name="Morin E."/>
            <person name="Kohler A."/>
            <person name="Barry K."/>
            <person name="LaButti K."/>
            <person name="Morin E."/>
            <person name="Salamov A."/>
            <person name="Lipzen A."/>
            <person name="Mereny Z."/>
            <person name="Hegedus B."/>
            <person name="Baldrian P."/>
            <person name="Stursova M."/>
            <person name="Weitz H."/>
            <person name="Taylor A."/>
            <person name="Grigoriev I.V."/>
            <person name="Nagy L.G."/>
            <person name="Martin F."/>
            <person name="Kauserud H."/>
        </authorList>
    </citation>
    <scope>NUCLEOTIDE SEQUENCE</scope>
    <source>
        <strain evidence="2">CBHHK067</strain>
    </source>
</reference>
<dbReference type="AlphaFoldDB" id="A0AAD7GIY4"/>
<accession>A0AAD7GIY4</accession>
<dbReference type="EMBL" id="JARKIE010000032">
    <property type="protein sequence ID" value="KAJ7696930.1"/>
    <property type="molecule type" value="Genomic_DNA"/>
</dbReference>
<proteinExistence type="predicted"/>
<organism evidence="2 3">
    <name type="scientific">Mycena rosella</name>
    <name type="common">Pink bonnet</name>
    <name type="synonym">Agaricus rosellus</name>
    <dbReference type="NCBI Taxonomy" id="1033263"/>
    <lineage>
        <taxon>Eukaryota</taxon>
        <taxon>Fungi</taxon>
        <taxon>Dikarya</taxon>
        <taxon>Basidiomycota</taxon>
        <taxon>Agaricomycotina</taxon>
        <taxon>Agaricomycetes</taxon>
        <taxon>Agaricomycetidae</taxon>
        <taxon>Agaricales</taxon>
        <taxon>Marasmiineae</taxon>
        <taxon>Mycenaceae</taxon>
        <taxon>Mycena</taxon>
    </lineage>
</organism>
<name>A0AAD7GIY4_MYCRO</name>
<dbReference type="Proteomes" id="UP001221757">
    <property type="component" value="Unassembled WGS sequence"/>
</dbReference>
<keyword evidence="3" id="KW-1185">Reference proteome</keyword>
<feature type="signal peptide" evidence="1">
    <location>
        <begin position="1"/>
        <end position="20"/>
    </location>
</feature>
<protein>
    <submittedName>
        <fullName evidence="2">Uncharacterized protein</fullName>
    </submittedName>
</protein>